<evidence type="ECO:0000256" key="1">
    <source>
        <dbReference type="SAM" id="MobiDB-lite"/>
    </source>
</evidence>
<feature type="non-terminal residue" evidence="2">
    <location>
        <position position="1"/>
    </location>
</feature>
<feature type="region of interest" description="Disordered" evidence="1">
    <location>
        <begin position="1"/>
        <end position="29"/>
    </location>
</feature>
<name>A0A6J4UI66_9BACT</name>
<feature type="region of interest" description="Disordered" evidence="1">
    <location>
        <begin position="41"/>
        <end position="63"/>
    </location>
</feature>
<feature type="compositionally biased region" description="Low complexity" evidence="1">
    <location>
        <begin position="43"/>
        <end position="63"/>
    </location>
</feature>
<reference evidence="2" key="1">
    <citation type="submission" date="2020-02" db="EMBL/GenBank/DDBJ databases">
        <authorList>
            <person name="Meier V. D."/>
        </authorList>
    </citation>
    <scope>NUCLEOTIDE SEQUENCE</scope>
    <source>
        <strain evidence="2">AVDCRST_MAG49</strain>
    </source>
</reference>
<organism evidence="2">
    <name type="scientific">uncultured Thermomicrobiales bacterium</name>
    <dbReference type="NCBI Taxonomy" id="1645740"/>
    <lineage>
        <taxon>Bacteria</taxon>
        <taxon>Pseudomonadati</taxon>
        <taxon>Thermomicrobiota</taxon>
        <taxon>Thermomicrobia</taxon>
        <taxon>Thermomicrobiales</taxon>
        <taxon>environmental samples</taxon>
    </lineage>
</organism>
<accession>A0A6J4UI66</accession>
<sequence>CAPLPCPATHSSPSRGTSGSAARSAPYSGRCSFWKAPSVRTWASGRSGSSASAPRSPLSGSSS</sequence>
<proteinExistence type="predicted"/>
<feature type="compositionally biased region" description="Low complexity" evidence="1">
    <location>
        <begin position="11"/>
        <end position="26"/>
    </location>
</feature>
<gene>
    <name evidence="2" type="ORF">AVDCRST_MAG49-1831</name>
</gene>
<feature type="non-terminal residue" evidence="2">
    <location>
        <position position="63"/>
    </location>
</feature>
<dbReference type="AlphaFoldDB" id="A0A6J4UI66"/>
<protein>
    <submittedName>
        <fullName evidence="2">Uncharacterized protein</fullName>
    </submittedName>
</protein>
<evidence type="ECO:0000313" key="2">
    <source>
        <dbReference type="EMBL" id="CAA9551517.1"/>
    </source>
</evidence>
<dbReference type="EMBL" id="CADCWG010000120">
    <property type="protein sequence ID" value="CAA9551517.1"/>
    <property type="molecule type" value="Genomic_DNA"/>
</dbReference>